<proteinExistence type="predicted"/>
<dbReference type="PANTHER" id="PTHR11390:SF21">
    <property type="entry name" value="DNA TOPOISOMERASE 3-ALPHA"/>
    <property type="match status" value="1"/>
</dbReference>
<reference evidence="3" key="1">
    <citation type="submission" date="2019-03" db="EMBL/GenBank/DDBJ databases">
        <title>Single cell metagenomics reveals metabolic interactions within the superorganism composed of flagellate Streblomastix strix and complex community of Bacteroidetes bacteria on its surface.</title>
        <authorList>
            <person name="Treitli S.C."/>
            <person name="Kolisko M."/>
            <person name="Husnik F."/>
            <person name="Keeling P."/>
            <person name="Hampl V."/>
        </authorList>
    </citation>
    <scope>NUCLEOTIDE SEQUENCE</scope>
    <source>
        <strain evidence="3">STM</strain>
    </source>
</reference>
<evidence type="ECO:0000313" key="3">
    <source>
        <dbReference type="EMBL" id="KAA6307541.1"/>
    </source>
</evidence>
<gene>
    <name evidence="3" type="ORF">EZS27_040788</name>
</gene>
<protein>
    <recommendedName>
        <fullName evidence="2">Topo IA-type catalytic domain-containing protein</fullName>
    </recommendedName>
</protein>
<dbReference type="SUPFAM" id="SSF56712">
    <property type="entry name" value="Prokaryotic type I DNA topoisomerase"/>
    <property type="match status" value="1"/>
</dbReference>
<evidence type="ECO:0000259" key="2">
    <source>
        <dbReference type="PROSITE" id="PS52039"/>
    </source>
</evidence>
<name>A0A5J4PFQ7_9ZZZZ</name>
<dbReference type="EMBL" id="SNRY01009097">
    <property type="protein sequence ID" value="KAA6307541.1"/>
    <property type="molecule type" value="Genomic_DNA"/>
</dbReference>
<dbReference type="SMART" id="SM00436">
    <property type="entry name" value="TOP1Bc"/>
    <property type="match status" value="1"/>
</dbReference>
<dbReference type="GO" id="GO:0003677">
    <property type="term" value="F:DNA binding"/>
    <property type="evidence" value="ECO:0007669"/>
    <property type="project" value="InterPro"/>
</dbReference>
<dbReference type="InterPro" id="IPR013824">
    <property type="entry name" value="Topo_IA_cen_sub1"/>
</dbReference>
<dbReference type="GO" id="GO:0006265">
    <property type="term" value="P:DNA topological change"/>
    <property type="evidence" value="ECO:0007669"/>
    <property type="project" value="InterPro"/>
</dbReference>
<accession>A0A5J4PFQ7</accession>
<dbReference type="InterPro" id="IPR023405">
    <property type="entry name" value="Topo_IA_core_domain"/>
</dbReference>
<dbReference type="Pfam" id="PF01131">
    <property type="entry name" value="Topoisom_bac"/>
    <property type="match status" value="1"/>
</dbReference>
<dbReference type="GO" id="GO:0006281">
    <property type="term" value="P:DNA repair"/>
    <property type="evidence" value="ECO:0007669"/>
    <property type="project" value="TreeGrafter"/>
</dbReference>
<feature type="domain" description="Topo IA-type catalytic" evidence="2">
    <location>
        <begin position="28"/>
        <end position="253"/>
    </location>
</feature>
<dbReference type="GO" id="GO:0006310">
    <property type="term" value="P:DNA recombination"/>
    <property type="evidence" value="ECO:0007669"/>
    <property type="project" value="TreeGrafter"/>
</dbReference>
<dbReference type="InterPro" id="IPR003601">
    <property type="entry name" value="Topo_IA_2"/>
</dbReference>
<keyword evidence="1" id="KW-0413">Isomerase</keyword>
<dbReference type="InterPro" id="IPR000380">
    <property type="entry name" value="Topo_IA"/>
</dbReference>
<dbReference type="Gene3D" id="1.10.460.10">
    <property type="entry name" value="Topoisomerase I, domain 2"/>
    <property type="match status" value="1"/>
</dbReference>
<evidence type="ECO:0000256" key="1">
    <source>
        <dbReference type="ARBA" id="ARBA00023235"/>
    </source>
</evidence>
<dbReference type="AlphaFoldDB" id="A0A5J4PFQ7"/>
<feature type="non-terminal residue" evidence="3">
    <location>
        <position position="1"/>
    </location>
</feature>
<organism evidence="3">
    <name type="scientific">termite gut metagenome</name>
    <dbReference type="NCBI Taxonomy" id="433724"/>
    <lineage>
        <taxon>unclassified sequences</taxon>
        <taxon>metagenomes</taxon>
        <taxon>organismal metagenomes</taxon>
    </lineage>
</organism>
<dbReference type="InterPro" id="IPR013497">
    <property type="entry name" value="Topo_IA_cen"/>
</dbReference>
<dbReference type="Gene3D" id="1.10.290.10">
    <property type="entry name" value="Topoisomerase I, domain 4"/>
    <property type="match status" value="1"/>
</dbReference>
<dbReference type="PROSITE" id="PS52039">
    <property type="entry name" value="TOPO_IA_2"/>
    <property type="match status" value="1"/>
</dbReference>
<dbReference type="PANTHER" id="PTHR11390">
    <property type="entry name" value="PROKARYOTIC DNA TOPOISOMERASE"/>
    <property type="match status" value="1"/>
</dbReference>
<dbReference type="InterPro" id="IPR013826">
    <property type="entry name" value="Topo_IA_cen_sub3"/>
</dbReference>
<dbReference type="GO" id="GO:0003917">
    <property type="term" value="F:DNA topoisomerase type I (single strand cut, ATP-independent) activity"/>
    <property type="evidence" value="ECO:0007669"/>
    <property type="project" value="InterPro"/>
</dbReference>
<dbReference type="PRINTS" id="PR00417">
    <property type="entry name" value="PRTPISMRASEI"/>
</dbReference>
<feature type="non-terminal residue" evidence="3">
    <location>
        <position position="253"/>
    </location>
</feature>
<sequence length="253" mass="28414">PFERLWISSLTDKAIKEGLQNLKPGSDYDNLYYAAKARSKADWEVGINASQALSIAAGRGVFSLGRVQTPTLAMICKRYLENKNFVPLPFWQVKVQMEKAGISFAAVSKEKYDQKSQADSIFRLLQEQKTLSVQSVEKKEVNQEPPLLYDLTTLQKEANSKHGFSADKTLSIAQKLYEAKLITYPRTGSRYISADVMDEITELINCLEHHPRFGAYVQTMDNVILNIKCVDDKKVTDHHALLITENAPNGISG</sequence>
<dbReference type="GO" id="GO:0043597">
    <property type="term" value="C:cytoplasmic replication fork"/>
    <property type="evidence" value="ECO:0007669"/>
    <property type="project" value="TreeGrafter"/>
</dbReference>
<comment type="caution">
    <text evidence="3">The sequence shown here is derived from an EMBL/GenBank/DDBJ whole genome shotgun (WGS) entry which is preliminary data.</text>
</comment>